<evidence type="ECO:0000256" key="5">
    <source>
        <dbReference type="ARBA" id="ARBA00022989"/>
    </source>
</evidence>
<dbReference type="PANTHER" id="PTHR34584">
    <property type="entry name" value="NA(+)/H(+) ANTIPORTER SUBUNIT E1"/>
    <property type="match status" value="1"/>
</dbReference>
<dbReference type="GO" id="GO:0005886">
    <property type="term" value="C:plasma membrane"/>
    <property type="evidence" value="ECO:0007669"/>
    <property type="project" value="UniProtKB-SubCell"/>
</dbReference>
<sequence>MRGRANRFLAWLLPWPAVSALVLAVWLLLNQSLSPGQIFLGLLLALTAPRFLTTLDAPPLRIRRPWALVRLLGNVLPDIFISNYKVTRAILFSGPERQAGHVLVPLSIRSPWSLAMLACILTATPGTAWISFNPQTGLLLMHVLDLKDADELAGAITRRYERWLQQVFE</sequence>
<dbReference type="OrthoDB" id="9807187at2"/>
<keyword evidence="9" id="KW-1185">Reference proteome</keyword>
<dbReference type="Proteomes" id="UP000294881">
    <property type="component" value="Unassembled WGS sequence"/>
</dbReference>
<dbReference type="PANTHER" id="PTHR34584:SF1">
    <property type="entry name" value="NA(+)_H(+) ANTIPORTER SUBUNIT E1"/>
    <property type="match status" value="1"/>
</dbReference>
<evidence type="ECO:0000256" key="2">
    <source>
        <dbReference type="ARBA" id="ARBA00006228"/>
    </source>
</evidence>
<evidence type="ECO:0000313" key="8">
    <source>
        <dbReference type="EMBL" id="TCO11250.1"/>
    </source>
</evidence>
<gene>
    <name evidence="8" type="ORF">EV666_11386</name>
</gene>
<dbReference type="Pfam" id="PF01899">
    <property type="entry name" value="MNHE"/>
    <property type="match status" value="1"/>
</dbReference>
<comment type="similarity">
    <text evidence="2">Belongs to the CPA3 antiporters (TC 2.A.63) subunit E family.</text>
</comment>
<comment type="caution">
    <text evidence="8">The sequence shown here is derived from an EMBL/GenBank/DDBJ whole genome shotgun (WGS) entry which is preliminary data.</text>
</comment>
<evidence type="ECO:0000256" key="3">
    <source>
        <dbReference type="ARBA" id="ARBA00022475"/>
    </source>
</evidence>
<dbReference type="InterPro" id="IPR002758">
    <property type="entry name" value="Cation_antiport_E"/>
</dbReference>
<dbReference type="PIRSF" id="PIRSF019239">
    <property type="entry name" value="MrpE"/>
    <property type="match status" value="1"/>
</dbReference>
<comment type="subcellular location">
    <subcellularLocation>
        <location evidence="1">Cell membrane</location>
        <topology evidence="1">Multi-pass membrane protein</topology>
    </subcellularLocation>
</comment>
<dbReference type="AlphaFoldDB" id="A0A4V2RX25"/>
<evidence type="ECO:0000256" key="6">
    <source>
        <dbReference type="ARBA" id="ARBA00023136"/>
    </source>
</evidence>
<accession>A0A4V2RX25</accession>
<keyword evidence="5 7" id="KW-1133">Transmembrane helix</keyword>
<keyword evidence="4 7" id="KW-0812">Transmembrane</keyword>
<dbReference type="RefSeq" id="WP_132009377.1">
    <property type="nucleotide sequence ID" value="NZ_JBHUNN010000002.1"/>
</dbReference>
<evidence type="ECO:0000256" key="4">
    <source>
        <dbReference type="ARBA" id="ARBA00022692"/>
    </source>
</evidence>
<keyword evidence="6 7" id="KW-0472">Membrane</keyword>
<evidence type="ECO:0000256" key="1">
    <source>
        <dbReference type="ARBA" id="ARBA00004651"/>
    </source>
</evidence>
<organism evidence="8 9">
    <name type="scientific">Camelimonas lactis</name>
    <dbReference type="NCBI Taxonomy" id="659006"/>
    <lineage>
        <taxon>Bacteria</taxon>
        <taxon>Pseudomonadati</taxon>
        <taxon>Pseudomonadota</taxon>
        <taxon>Alphaproteobacteria</taxon>
        <taxon>Hyphomicrobiales</taxon>
        <taxon>Chelatococcaceae</taxon>
        <taxon>Camelimonas</taxon>
    </lineage>
</organism>
<dbReference type="GO" id="GO:0008324">
    <property type="term" value="F:monoatomic cation transmembrane transporter activity"/>
    <property type="evidence" value="ECO:0007669"/>
    <property type="project" value="InterPro"/>
</dbReference>
<evidence type="ECO:0000313" key="9">
    <source>
        <dbReference type="Proteomes" id="UP000294881"/>
    </source>
</evidence>
<reference evidence="8 9" key="1">
    <citation type="submission" date="2019-03" db="EMBL/GenBank/DDBJ databases">
        <title>Genomic Encyclopedia of Type Strains, Phase IV (KMG-IV): sequencing the most valuable type-strain genomes for metagenomic binning, comparative biology and taxonomic classification.</title>
        <authorList>
            <person name="Goeker M."/>
        </authorList>
    </citation>
    <scope>NUCLEOTIDE SEQUENCE [LARGE SCALE GENOMIC DNA]</scope>
    <source>
        <strain evidence="8 9">DSM 22958</strain>
    </source>
</reference>
<evidence type="ECO:0000256" key="7">
    <source>
        <dbReference type="SAM" id="Phobius"/>
    </source>
</evidence>
<protein>
    <submittedName>
        <fullName evidence="8">Multicomponent K+:H+ antiporter subunit E</fullName>
    </submittedName>
</protein>
<dbReference type="EMBL" id="SLWL01000013">
    <property type="protein sequence ID" value="TCO11250.1"/>
    <property type="molecule type" value="Genomic_DNA"/>
</dbReference>
<keyword evidence="3" id="KW-1003">Cell membrane</keyword>
<name>A0A4V2RX25_9HYPH</name>
<feature type="transmembrane region" description="Helical" evidence="7">
    <location>
        <begin position="9"/>
        <end position="29"/>
    </location>
</feature>
<proteinExistence type="inferred from homology"/>